<gene>
    <name evidence="1" type="ORF">SUZIE_100020</name>
</gene>
<dbReference type="GO" id="GO:0005905">
    <property type="term" value="C:clathrin-coated pit"/>
    <property type="evidence" value="ECO:0007669"/>
    <property type="project" value="TreeGrafter"/>
</dbReference>
<dbReference type="EMBL" id="JAATJV010107167">
    <property type="protein sequence ID" value="MBZ3868854.1"/>
    <property type="molecule type" value="Genomic_DNA"/>
</dbReference>
<evidence type="ECO:0000313" key="2">
    <source>
        <dbReference type="Proteomes" id="UP001166674"/>
    </source>
</evidence>
<comment type="caution">
    <text evidence="1">The sequence shown here is derived from an EMBL/GenBank/DDBJ whole genome shotgun (WGS) entry which is preliminary data.</text>
</comment>
<reference evidence="1" key="1">
    <citation type="submission" date="2020-03" db="EMBL/GenBank/DDBJ databases">
        <title>Studies in the Genomics of Life Span.</title>
        <authorList>
            <person name="Glass D."/>
        </authorList>
    </citation>
    <scope>NUCLEOTIDE SEQUENCE</scope>
    <source>
        <strain evidence="1">SUZIE</strain>
        <tissue evidence="1">Muscle</tissue>
    </source>
</reference>
<name>A0AA41MBJ3_SCICA</name>
<dbReference type="GO" id="GO:0048812">
    <property type="term" value="P:neuron projection morphogenesis"/>
    <property type="evidence" value="ECO:0007669"/>
    <property type="project" value="TreeGrafter"/>
</dbReference>
<organism evidence="1 2">
    <name type="scientific">Sciurus carolinensis</name>
    <name type="common">Eastern gray squirrel</name>
    <dbReference type="NCBI Taxonomy" id="30640"/>
    <lineage>
        <taxon>Eukaryota</taxon>
        <taxon>Metazoa</taxon>
        <taxon>Chordata</taxon>
        <taxon>Craniata</taxon>
        <taxon>Vertebrata</taxon>
        <taxon>Euteleostomi</taxon>
        <taxon>Mammalia</taxon>
        <taxon>Eutheria</taxon>
        <taxon>Euarchontoglires</taxon>
        <taxon>Glires</taxon>
        <taxon>Rodentia</taxon>
        <taxon>Sciuromorpha</taxon>
        <taxon>Sciuridae</taxon>
        <taxon>Sciurinae</taxon>
        <taxon>Sciurini</taxon>
        <taxon>Sciurus</taxon>
    </lineage>
</organism>
<protein>
    <submittedName>
        <fullName evidence="1">Growth arrest-specific protein 7</fullName>
    </submittedName>
</protein>
<dbReference type="GO" id="GO:0048268">
    <property type="term" value="P:clathrin coat assembly"/>
    <property type="evidence" value="ECO:0007669"/>
    <property type="project" value="TreeGrafter"/>
</dbReference>
<proteinExistence type="predicted"/>
<evidence type="ECO:0000313" key="1">
    <source>
        <dbReference type="EMBL" id="MBZ3868854.1"/>
    </source>
</evidence>
<dbReference type="Gene3D" id="1.20.1270.60">
    <property type="entry name" value="Arfaptin homology (AH) domain/BAR domain"/>
    <property type="match status" value="1"/>
</dbReference>
<dbReference type="AlphaFoldDB" id="A0AA41MBJ3"/>
<dbReference type="PANTHER" id="PTHR23065:SF57">
    <property type="entry name" value="GROWTH ARREST-SPECIFIC PROTEIN 7"/>
    <property type="match status" value="1"/>
</dbReference>
<dbReference type="GO" id="GO:0030136">
    <property type="term" value="C:clathrin-coated vesicle"/>
    <property type="evidence" value="ECO:0007669"/>
    <property type="project" value="TreeGrafter"/>
</dbReference>
<accession>A0AA41MBJ3</accession>
<sequence>MKSQQLEIKLSNKMEEDIKKAQSKSTQAGADLIYCVNLYNQAQSKRFEEMVATTLELKKLEVERVEMM</sequence>
<dbReference type="GO" id="GO:0072583">
    <property type="term" value="P:clathrin-dependent endocytosis"/>
    <property type="evidence" value="ECO:0007669"/>
    <property type="project" value="TreeGrafter"/>
</dbReference>
<dbReference type="SUPFAM" id="SSF103657">
    <property type="entry name" value="BAR/IMD domain-like"/>
    <property type="match status" value="1"/>
</dbReference>
<dbReference type="PANTHER" id="PTHR23065">
    <property type="entry name" value="PROLINE-SERINE-THREONINE PHOSPHATASE INTERACTING PROTEIN 1"/>
    <property type="match status" value="1"/>
</dbReference>
<dbReference type="InterPro" id="IPR027267">
    <property type="entry name" value="AH/BAR_dom_sf"/>
</dbReference>
<dbReference type="GO" id="GO:0005886">
    <property type="term" value="C:plasma membrane"/>
    <property type="evidence" value="ECO:0007669"/>
    <property type="project" value="TreeGrafter"/>
</dbReference>
<dbReference type="Proteomes" id="UP001166674">
    <property type="component" value="Unassembled WGS sequence"/>
</dbReference>
<keyword evidence="2" id="KW-1185">Reference proteome</keyword>